<dbReference type="PANTHER" id="PTHR22893">
    <property type="entry name" value="NADH OXIDOREDUCTASE-RELATED"/>
    <property type="match status" value="1"/>
</dbReference>
<proteinExistence type="inferred from homology"/>
<dbReference type="GO" id="GO:0016628">
    <property type="term" value="F:oxidoreductase activity, acting on the CH-CH group of donors, NAD or NADP as acceptor"/>
    <property type="evidence" value="ECO:0007669"/>
    <property type="project" value="UniProtKB-ARBA"/>
</dbReference>
<comment type="similarity">
    <text evidence="2">Belongs to the NADH:flavin oxidoreductase/NADH oxidase family.</text>
</comment>
<evidence type="ECO:0000313" key="5">
    <source>
        <dbReference type="EMBL" id="SKB79401.1"/>
    </source>
</evidence>
<evidence type="ECO:0000256" key="1">
    <source>
        <dbReference type="ARBA" id="ARBA00001917"/>
    </source>
</evidence>
<sequence length="365" mass="40159">MNLLSEIKLGNNVLKNRMAMAPMTRSRASNDGVVNALTVLYYTQRASAGLIVTEGINISEQAKGSPATPGIFTKTQIDAWKKVTEAVHQNGSVIYAQLWHTGRVGHTSVRNGALPVAPSALAIEGQQHFTGKGMVDYETPVALSYEEIKQVIQDYRQAAVNAMEAGFDGVELHAAFGYLPNQFLAESANQRTDDYGGSVENRNRFTLEVMQALVDAVGADKAGIKLSPAIPYNNITHQEPIPQFTALIEGLDEMPLAYIHFMNAGFPVEKFPHYPQNILETFGKLTRHTVIGNMGYTRESGEEELEKGIAKMISYGVLFLANPDLPKRFELNAELNEADRNTMYGGDEHGYTDYPFLNAAREVQA</sequence>
<protein>
    <submittedName>
        <fullName evidence="5">N-ethylmaleimide reductase</fullName>
    </submittedName>
</protein>
<name>A0A1T5E684_9BACT</name>
<dbReference type="FunFam" id="3.20.20.70:FF:000059">
    <property type="entry name" value="N-ethylmaleimide reductase, FMN-linked"/>
    <property type="match status" value="1"/>
</dbReference>
<organism evidence="5 6">
    <name type="scientific">Dyadobacter psychrophilus</name>
    <dbReference type="NCBI Taxonomy" id="651661"/>
    <lineage>
        <taxon>Bacteria</taxon>
        <taxon>Pseudomonadati</taxon>
        <taxon>Bacteroidota</taxon>
        <taxon>Cytophagia</taxon>
        <taxon>Cytophagales</taxon>
        <taxon>Spirosomataceae</taxon>
        <taxon>Dyadobacter</taxon>
    </lineage>
</organism>
<keyword evidence="3" id="KW-0560">Oxidoreductase</keyword>
<dbReference type="PANTHER" id="PTHR22893:SF91">
    <property type="entry name" value="NADPH DEHYDROGENASE 2-RELATED"/>
    <property type="match status" value="1"/>
</dbReference>
<accession>A0A1T5E684</accession>
<evidence type="ECO:0000259" key="4">
    <source>
        <dbReference type="Pfam" id="PF00724"/>
    </source>
</evidence>
<dbReference type="SUPFAM" id="SSF51395">
    <property type="entry name" value="FMN-linked oxidoreductases"/>
    <property type="match status" value="1"/>
</dbReference>
<dbReference type="CDD" id="cd02933">
    <property type="entry name" value="OYE_like_FMN"/>
    <property type="match status" value="1"/>
</dbReference>
<dbReference type="AlphaFoldDB" id="A0A1T5E684"/>
<dbReference type="STRING" id="651661.SAMN05660293_02184"/>
<dbReference type="OrthoDB" id="9772736at2"/>
<dbReference type="InterPro" id="IPR001155">
    <property type="entry name" value="OxRdtase_FMN_N"/>
</dbReference>
<dbReference type="GO" id="GO:0005829">
    <property type="term" value="C:cytosol"/>
    <property type="evidence" value="ECO:0007669"/>
    <property type="project" value="UniProtKB-ARBA"/>
</dbReference>
<dbReference type="RefSeq" id="WP_082214684.1">
    <property type="nucleotide sequence ID" value="NZ_FUZA01000002.1"/>
</dbReference>
<dbReference type="Proteomes" id="UP000190897">
    <property type="component" value="Unassembled WGS sequence"/>
</dbReference>
<comment type="cofactor">
    <cofactor evidence="1">
        <name>FMN</name>
        <dbReference type="ChEBI" id="CHEBI:58210"/>
    </cofactor>
</comment>
<evidence type="ECO:0000313" key="6">
    <source>
        <dbReference type="Proteomes" id="UP000190897"/>
    </source>
</evidence>
<dbReference type="InterPro" id="IPR045247">
    <property type="entry name" value="Oye-like"/>
</dbReference>
<evidence type="ECO:0000256" key="3">
    <source>
        <dbReference type="ARBA" id="ARBA00023002"/>
    </source>
</evidence>
<keyword evidence="6" id="KW-1185">Reference proteome</keyword>
<dbReference type="InterPro" id="IPR013785">
    <property type="entry name" value="Aldolase_TIM"/>
</dbReference>
<dbReference type="EMBL" id="FUZA01000002">
    <property type="protein sequence ID" value="SKB79401.1"/>
    <property type="molecule type" value="Genomic_DNA"/>
</dbReference>
<feature type="domain" description="NADH:flavin oxidoreductase/NADH oxidase N-terminal" evidence="4">
    <location>
        <begin position="6"/>
        <end position="335"/>
    </location>
</feature>
<dbReference type="Gene3D" id="3.20.20.70">
    <property type="entry name" value="Aldolase class I"/>
    <property type="match status" value="1"/>
</dbReference>
<dbReference type="GO" id="GO:0010181">
    <property type="term" value="F:FMN binding"/>
    <property type="evidence" value="ECO:0007669"/>
    <property type="project" value="InterPro"/>
</dbReference>
<gene>
    <name evidence="5" type="ORF">SAMN05660293_02184</name>
</gene>
<evidence type="ECO:0000256" key="2">
    <source>
        <dbReference type="ARBA" id="ARBA00005979"/>
    </source>
</evidence>
<dbReference type="Pfam" id="PF00724">
    <property type="entry name" value="Oxidored_FMN"/>
    <property type="match status" value="1"/>
</dbReference>
<reference evidence="6" key="1">
    <citation type="submission" date="2017-02" db="EMBL/GenBank/DDBJ databases">
        <authorList>
            <person name="Varghese N."/>
            <person name="Submissions S."/>
        </authorList>
    </citation>
    <scope>NUCLEOTIDE SEQUENCE [LARGE SCALE GENOMIC DNA]</scope>
    <source>
        <strain evidence="6">DSM 22270</strain>
    </source>
</reference>